<name>A0A8R1IJ36_CAEJA</name>
<organism evidence="1 2">
    <name type="scientific">Caenorhabditis japonica</name>
    <dbReference type="NCBI Taxonomy" id="281687"/>
    <lineage>
        <taxon>Eukaryota</taxon>
        <taxon>Metazoa</taxon>
        <taxon>Ecdysozoa</taxon>
        <taxon>Nematoda</taxon>
        <taxon>Chromadorea</taxon>
        <taxon>Rhabditida</taxon>
        <taxon>Rhabditina</taxon>
        <taxon>Rhabditomorpha</taxon>
        <taxon>Rhabditoidea</taxon>
        <taxon>Rhabditidae</taxon>
        <taxon>Peloderinae</taxon>
        <taxon>Caenorhabditis</taxon>
    </lineage>
</organism>
<sequence length="87" mass="9570">MESQQVVDFVRKLITDGKTCSEICDALCDECLADSTDGDGTGCDNMTVICTTFQLENKGRLRAKNINLKRLLAKFCKVSLCGEYAIP</sequence>
<reference evidence="2" key="1">
    <citation type="submission" date="2010-08" db="EMBL/GenBank/DDBJ databases">
        <authorList>
            <consortium name="Caenorhabditis japonica Sequencing Consortium"/>
            <person name="Wilson R.K."/>
        </authorList>
    </citation>
    <scope>NUCLEOTIDE SEQUENCE [LARGE SCALE GENOMIC DNA]</scope>
    <source>
        <strain evidence="2">DF5081</strain>
    </source>
</reference>
<dbReference type="AlphaFoldDB" id="A0A8R1IJ36"/>
<proteinExistence type="predicted"/>
<dbReference type="InterPro" id="IPR036457">
    <property type="entry name" value="PPM-type-like_dom_sf"/>
</dbReference>
<accession>A0A8R1IJ36</accession>
<evidence type="ECO:0000313" key="1">
    <source>
        <dbReference type="EnsemblMetazoa" id="CJA31420b.1"/>
    </source>
</evidence>
<dbReference type="EnsemblMetazoa" id="CJA31420b.1">
    <property type="protein sequence ID" value="CJA31420b.1"/>
    <property type="gene ID" value="WBGene00207267"/>
</dbReference>
<evidence type="ECO:0000313" key="2">
    <source>
        <dbReference type="Proteomes" id="UP000005237"/>
    </source>
</evidence>
<keyword evidence="2" id="KW-1185">Reference proteome</keyword>
<dbReference type="Proteomes" id="UP000005237">
    <property type="component" value="Unassembled WGS sequence"/>
</dbReference>
<dbReference type="SUPFAM" id="SSF81606">
    <property type="entry name" value="PP2C-like"/>
    <property type="match status" value="1"/>
</dbReference>
<protein>
    <submittedName>
        <fullName evidence="1">Uncharacterized protein</fullName>
    </submittedName>
</protein>
<dbReference type="Gene3D" id="3.60.40.10">
    <property type="entry name" value="PPM-type phosphatase domain"/>
    <property type="match status" value="1"/>
</dbReference>
<reference evidence="1" key="2">
    <citation type="submission" date="2022-06" db="UniProtKB">
        <authorList>
            <consortium name="EnsemblMetazoa"/>
        </authorList>
    </citation>
    <scope>IDENTIFICATION</scope>
    <source>
        <strain evidence="1">DF5081</strain>
    </source>
</reference>